<keyword evidence="3" id="KW-0413">Isomerase</keyword>
<dbReference type="PANTHER" id="PTHR43000">
    <property type="entry name" value="DTDP-D-GLUCOSE 4,6-DEHYDRATASE-RELATED"/>
    <property type="match status" value="1"/>
</dbReference>
<reference evidence="3 4" key="1">
    <citation type="submission" date="2023-07" db="EMBL/GenBank/DDBJ databases">
        <title>Genomic Encyclopedia of Type Strains, Phase IV (KMG-IV): sequencing the most valuable type-strain genomes for metagenomic binning, comparative biology and taxonomic classification.</title>
        <authorList>
            <person name="Goeker M."/>
        </authorList>
    </citation>
    <scope>NUCLEOTIDE SEQUENCE [LARGE SCALE GENOMIC DNA]</scope>
    <source>
        <strain evidence="3 4">DSM 17740</strain>
    </source>
</reference>
<evidence type="ECO:0000259" key="2">
    <source>
        <dbReference type="Pfam" id="PF01370"/>
    </source>
</evidence>
<accession>A0ABU0CQT6</accession>
<dbReference type="SUPFAM" id="SSF51735">
    <property type="entry name" value="NAD(P)-binding Rossmann-fold domains"/>
    <property type="match status" value="1"/>
</dbReference>
<feature type="domain" description="NAD-dependent epimerase/dehydratase" evidence="2">
    <location>
        <begin position="4"/>
        <end position="234"/>
    </location>
</feature>
<evidence type="ECO:0000256" key="1">
    <source>
        <dbReference type="ARBA" id="ARBA00007637"/>
    </source>
</evidence>
<organism evidence="3 4">
    <name type="scientific">Caldalkalibacillus uzonensis</name>
    <dbReference type="NCBI Taxonomy" id="353224"/>
    <lineage>
        <taxon>Bacteria</taxon>
        <taxon>Bacillati</taxon>
        <taxon>Bacillota</taxon>
        <taxon>Bacilli</taxon>
        <taxon>Bacillales</taxon>
        <taxon>Bacillaceae</taxon>
        <taxon>Caldalkalibacillus</taxon>
    </lineage>
</organism>
<dbReference type="EMBL" id="JAUSUQ010000004">
    <property type="protein sequence ID" value="MDQ0338502.1"/>
    <property type="molecule type" value="Genomic_DNA"/>
</dbReference>
<dbReference type="InterPro" id="IPR001509">
    <property type="entry name" value="Epimerase_deHydtase"/>
</dbReference>
<dbReference type="RefSeq" id="WP_307336966.1">
    <property type="nucleotide sequence ID" value="NZ_JAUSUQ010000004.1"/>
</dbReference>
<dbReference type="Pfam" id="PF01370">
    <property type="entry name" value="Epimerase"/>
    <property type="match status" value="1"/>
</dbReference>
<name>A0ABU0CQT6_9BACI</name>
<sequence length="307" mass="33899">MSTVLVTGGAGFVGSHVVDQLQEKNYNAVVVDNLSSGKLENISEDTAFYTLDIVSPDLETVFDKHRPEVVIHLAAQSHVGVSLEDRKGDAQVNVMGTINLLDLCKAYEVKHVIFSSTAAVYGDQEQLPITEEAPHHPLSPYALSKLTAERYIQLYAGLYGFVYTILRFSNVYGPRQANAAESGVITKFAERLLTNQSPIIYGDGTQTRDFIFVKDVAAGIVNVLQNESEGIFNLSTASETSLKEILSTMYELIGKQIEPTYLPFRKGDIYRSCLSNSKAENALGWTPQTSLRSGIKETLQYFKNKLD</sequence>
<proteinExistence type="inferred from homology"/>
<keyword evidence="4" id="KW-1185">Reference proteome</keyword>
<comment type="caution">
    <text evidence="3">The sequence shown here is derived from an EMBL/GenBank/DDBJ whole genome shotgun (WGS) entry which is preliminary data.</text>
</comment>
<dbReference type="Proteomes" id="UP001232445">
    <property type="component" value="Unassembled WGS sequence"/>
</dbReference>
<evidence type="ECO:0000313" key="4">
    <source>
        <dbReference type="Proteomes" id="UP001232445"/>
    </source>
</evidence>
<dbReference type="GO" id="GO:0003978">
    <property type="term" value="F:UDP-glucose 4-epimerase activity"/>
    <property type="evidence" value="ECO:0007669"/>
    <property type="project" value="UniProtKB-EC"/>
</dbReference>
<dbReference type="Gene3D" id="3.40.50.720">
    <property type="entry name" value="NAD(P)-binding Rossmann-like Domain"/>
    <property type="match status" value="1"/>
</dbReference>
<gene>
    <name evidence="3" type="ORF">J2S00_001288</name>
</gene>
<dbReference type="InterPro" id="IPR036291">
    <property type="entry name" value="NAD(P)-bd_dom_sf"/>
</dbReference>
<protein>
    <submittedName>
        <fullName evidence="3">UDP-glucose 4-epimerase</fullName>
        <ecNumber evidence="3">5.1.3.2</ecNumber>
    </submittedName>
</protein>
<dbReference type="EC" id="5.1.3.2" evidence="3"/>
<evidence type="ECO:0000313" key="3">
    <source>
        <dbReference type="EMBL" id="MDQ0338502.1"/>
    </source>
</evidence>
<comment type="similarity">
    <text evidence="1">Belongs to the NAD(P)-dependent epimerase/dehydratase family.</text>
</comment>